<sequence length="83" mass="9339">MKFLFLVRLNAAAIPTGMLFSDSPKLLRNVHISESTLLELPQSLSSLWPKQLRLHIDYVNWTSVLTCCSRLNSPDPGRARCAV</sequence>
<reference evidence="1" key="2">
    <citation type="journal article" date="2023" name="Microbiol Resour">
        <title>Decontamination and Annotation of the Draft Genome Sequence of the Oomycete Lagenidium giganteum ARSEF 373.</title>
        <authorList>
            <person name="Morgan W.R."/>
            <person name="Tartar A."/>
        </authorList>
    </citation>
    <scope>NUCLEOTIDE SEQUENCE</scope>
    <source>
        <strain evidence="1">ARSEF 373</strain>
    </source>
</reference>
<dbReference type="Proteomes" id="UP001146120">
    <property type="component" value="Unassembled WGS sequence"/>
</dbReference>
<evidence type="ECO:0000313" key="2">
    <source>
        <dbReference type="Proteomes" id="UP001146120"/>
    </source>
</evidence>
<accession>A0AAV2YJ04</accession>
<reference evidence="1" key="1">
    <citation type="submission" date="2022-11" db="EMBL/GenBank/DDBJ databases">
        <authorList>
            <person name="Morgan W.R."/>
            <person name="Tartar A."/>
        </authorList>
    </citation>
    <scope>NUCLEOTIDE SEQUENCE</scope>
    <source>
        <strain evidence="1">ARSEF 373</strain>
    </source>
</reference>
<evidence type="ECO:0000313" key="1">
    <source>
        <dbReference type="EMBL" id="DAZ93309.1"/>
    </source>
</evidence>
<dbReference type="EMBL" id="DAKRPA010000326">
    <property type="protein sequence ID" value="DAZ93309.1"/>
    <property type="molecule type" value="Genomic_DNA"/>
</dbReference>
<comment type="caution">
    <text evidence="1">The sequence shown here is derived from an EMBL/GenBank/DDBJ whole genome shotgun (WGS) entry which is preliminary data.</text>
</comment>
<proteinExistence type="predicted"/>
<protein>
    <submittedName>
        <fullName evidence="1">Uncharacterized protein</fullName>
    </submittedName>
</protein>
<dbReference type="AlphaFoldDB" id="A0AAV2YJ04"/>
<organism evidence="1 2">
    <name type="scientific">Lagenidium giganteum</name>
    <dbReference type="NCBI Taxonomy" id="4803"/>
    <lineage>
        <taxon>Eukaryota</taxon>
        <taxon>Sar</taxon>
        <taxon>Stramenopiles</taxon>
        <taxon>Oomycota</taxon>
        <taxon>Peronosporomycetes</taxon>
        <taxon>Pythiales</taxon>
        <taxon>Pythiaceae</taxon>
    </lineage>
</organism>
<keyword evidence="2" id="KW-1185">Reference proteome</keyword>
<gene>
    <name evidence="1" type="ORF">N0F65_000860</name>
</gene>
<name>A0AAV2YJ04_9STRA</name>